<dbReference type="GO" id="GO:0050660">
    <property type="term" value="F:flavin adenine dinucleotide binding"/>
    <property type="evidence" value="ECO:0007669"/>
    <property type="project" value="TreeGrafter"/>
</dbReference>
<keyword evidence="3" id="KW-1185">Reference proteome</keyword>
<organism evidence="2 3">
    <name type="scientific">Kribbella capetownensis</name>
    <dbReference type="NCBI Taxonomy" id="1572659"/>
    <lineage>
        <taxon>Bacteria</taxon>
        <taxon>Bacillati</taxon>
        <taxon>Actinomycetota</taxon>
        <taxon>Actinomycetes</taxon>
        <taxon>Propionibacteriales</taxon>
        <taxon>Kribbellaceae</taxon>
        <taxon>Kribbella</taxon>
    </lineage>
</organism>
<dbReference type="PANTHER" id="PTHR43539">
    <property type="entry name" value="FLAVIN-BINDING MONOOXYGENASE-LIKE PROTEIN (AFU_ORTHOLOGUE AFUA_4G09220)"/>
    <property type="match status" value="1"/>
</dbReference>
<dbReference type="AlphaFoldDB" id="A0A4R0JWQ3"/>
<evidence type="ECO:0000313" key="3">
    <source>
        <dbReference type="Proteomes" id="UP000293342"/>
    </source>
</evidence>
<evidence type="ECO:0000313" key="2">
    <source>
        <dbReference type="EMBL" id="TCC49706.1"/>
    </source>
</evidence>
<dbReference type="SUPFAM" id="SSF51905">
    <property type="entry name" value="FAD/NAD(P)-binding domain"/>
    <property type="match status" value="2"/>
</dbReference>
<name>A0A4R0JWQ3_9ACTN</name>
<dbReference type="OrthoDB" id="9808049at2"/>
<dbReference type="GO" id="GO:0004497">
    <property type="term" value="F:monooxygenase activity"/>
    <property type="evidence" value="ECO:0007669"/>
    <property type="project" value="TreeGrafter"/>
</dbReference>
<reference evidence="2 3" key="1">
    <citation type="submission" date="2019-02" db="EMBL/GenBank/DDBJ databases">
        <title>Kribbella capetownensis sp. nov. and Kribbella speibonae sp. nov., isolated from soil.</title>
        <authorList>
            <person name="Curtis S.M."/>
            <person name="Norton I."/>
            <person name="Everest G.J."/>
            <person name="Meyers P.R."/>
        </authorList>
    </citation>
    <scope>NUCLEOTIDE SEQUENCE [LARGE SCALE GENOMIC DNA]</scope>
    <source>
        <strain evidence="2 3">YM53</strain>
    </source>
</reference>
<comment type="caution">
    <text evidence="2">The sequence shown here is derived from an EMBL/GenBank/DDBJ whole genome shotgun (WGS) entry which is preliminary data.</text>
</comment>
<evidence type="ECO:0000256" key="1">
    <source>
        <dbReference type="ARBA" id="ARBA00023002"/>
    </source>
</evidence>
<dbReference type="Proteomes" id="UP000293342">
    <property type="component" value="Unassembled WGS sequence"/>
</dbReference>
<keyword evidence="1" id="KW-0560">Oxidoreductase</keyword>
<dbReference type="EMBL" id="SJKD01000003">
    <property type="protein sequence ID" value="TCC49706.1"/>
    <property type="molecule type" value="Genomic_DNA"/>
</dbReference>
<accession>A0A4R0JWQ3</accession>
<dbReference type="InterPro" id="IPR050982">
    <property type="entry name" value="Auxin_biosynth/cation_transpt"/>
</dbReference>
<dbReference type="RefSeq" id="WP_131514231.1">
    <property type="nucleotide sequence ID" value="NZ_SJKD01000003.1"/>
</dbReference>
<proteinExistence type="predicted"/>
<dbReference type="Pfam" id="PF13738">
    <property type="entry name" value="Pyr_redox_3"/>
    <property type="match status" value="1"/>
</dbReference>
<sequence>MNRFGTVVIGGGQAGLVMGYHLRRRGEDFVILEGHPRVGDSWRRRYDSLRLFSPPRYASLPGLPIPVDDCPTRDEMGDYLEQYAAHFELPVRTGVLVTRVSRDAEGFRVETDDGEFLADQVIVAGGSHTVPRRPAFASELDPAIRQLHSLEYRSPEQFADGTVLVVGAANSGTDIALEAAKTHRTLLAGRHPGQVPVDIDSWRGHLMVPVVMFVFRHVLTRRTPLGRNAIAAMEGHGVNLVRNKLAHLEAAGVQQLGRIEGVRDGQPTTADGEVLTDVGTVVWCTGSDPDHSFLDLPVFEGGRVRHERGIATGEPGLMFLGLDFQFAVASATIQGLDRDARYLLRQLRQNALRGASRPVTVDRR</sequence>
<gene>
    <name evidence="2" type="ORF">E0H75_15345</name>
</gene>
<dbReference type="InterPro" id="IPR036188">
    <property type="entry name" value="FAD/NAD-bd_sf"/>
</dbReference>
<protein>
    <submittedName>
        <fullName evidence="2">Portal protein</fullName>
    </submittedName>
</protein>
<dbReference type="Gene3D" id="3.50.50.60">
    <property type="entry name" value="FAD/NAD(P)-binding domain"/>
    <property type="match status" value="1"/>
</dbReference>
<dbReference type="PANTHER" id="PTHR43539:SF78">
    <property type="entry name" value="FLAVIN-CONTAINING MONOOXYGENASE"/>
    <property type="match status" value="1"/>
</dbReference>
<dbReference type="PRINTS" id="PR00469">
    <property type="entry name" value="PNDRDTASEII"/>
</dbReference>